<feature type="transmembrane region" description="Helical" evidence="9">
    <location>
        <begin position="35"/>
        <end position="57"/>
    </location>
</feature>
<dbReference type="AlphaFoldDB" id="A0A4R3KAS8"/>
<accession>A0A4R3KAS8</accession>
<dbReference type="GO" id="GO:0005886">
    <property type="term" value="C:plasma membrane"/>
    <property type="evidence" value="ECO:0007669"/>
    <property type="project" value="UniProtKB-SubCell"/>
</dbReference>
<feature type="transmembrane region" description="Helical" evidence="9">
    <location>
        <begin position="105"/>
        <end position="127"/>
    </location>
</feature>
<name>A0A4R3KAS8_9FIRM</name>
<feature type="transmembrane region" description="Helical" evidence="9">
    <location>
        <begin position="170"/>
        <end position="187"/>
    </location>
</feature>
<evidence type="ECO:0000313" key="10">
    <source>
        <dbReference type="EMBL" id="TCS80117.1"/>
    </source>
</evidence>
<comment type="subcellular location">
    <subcellularLocation>
        <location evidence="9">Cell membrane</location>
        <topology evidence="9">Multi-pass membrane protein</topology>
    </subcellularLocation>
</comment>
<feature type="transmembrane region" description="Helical" evidence="9">
    <location>
        <begin position="223"/>
        <end position="243"/>
    </location>
</feature>
<evidence type="ECO:0000256" key="3">
    <source>
        <dbReference type="ARBA" id="ARBA00022475"/>
    </source>
</evidence>
<gene>
    <name evidence="9" type="primary">kdgT</name>
    <name evidence="10" type="ORF">EDC37_105189</name>
</gene>
<comment type="similarity">
    <text evidence="1 9">Belongs to the KdgT transporter family.</text>
</comment>
<evidence type="ECO:0000256" key="8">
    <source>
        <dbReference type="ARBA" id="ARBA00023136"/>
    </source>
</evidence>
<feature type="transmembrane region" description="Helical" evidence="9">
    <location>
        <begin position="78"/>
        <end position="99"/>
    </location>
</feature>
<protein>
    <recommendedName>
        <fullName evidence="9">2-keto-3-deoxygluconate permease</fullName>
        <shortName evidence="9">KDG permease</shortName>
    </recommendedName>
</protein>
<dbReference type="Pfam" id="PF03812">
    <property type="entry name" value="KdgT"/>
    <property type="match status" value="1"/>
</dbReference>
<evidence type="ECO:0000256" key="9">
    <source>
        <dbReference type="HAMAP-Rule" id="MF_00070"/>
    </source>
</evidence>
<evidence type="ECO:0000256" key="1">
    <source>
        <dbReference type="ARBA" id="ARBA00006430"/>
    </source>
</evidence>
<keyword evidence="5 9" id="KW-0812">Transmembrane</keyword>
<feature type="transmembrane region" description="Helical" evidence="9">
    <location>
        <begin position="255"/>
        <end position="277"/>
    </location>
</feature>
<comment type="catalytic activity">
    <reaction evidence="9">
        <text>2-dehydro-3-deoxy-D-gluconate(in) + H(+)(in) = 2-dehydro-3-deoxy-D-gluconate(out) + H(+)(out)</text>
        <dbReference type="Rhea" id="RHEA:29943"/>
        <dbReference type="ChEBI" id="CHEBI:15378"/>
        <dbReference type="ChEBI" id="CHEBI:57990"/>
    </reaction>
</comment>
<reference evidence="10 11" key="1">
    <citation type="submission" date="2019-03" db="EMBL/GenBank/DDBJ databases">
        <title>Genomic Encyclopedia of Type Strains, Phase IV (KMG-IV): sequencing the most valuable type-strain genomes for metagenomic binning, comparative biology and taxonomic classification.</title>
        <authorList>
            <person name="Goeker M."/>
        </authorList>
    </citation>
    <scope>NUCLEOTIDE SEQUENCE [LARGE SCALE GENOMIC DNA]</scope>
    <source>
        <strain evidence="10 11">DSM 20467</strain>
    </source>
</reference>
<comment type="caution">
    <text evidence="10">The sequence shown here is derived from an EMBL/GenBank/DDBJ whole genome shotgun (WGS) entry which is preliminary data.</text>
</comment>
<comment type="caution">
    <text evidence="9">Lacks conserved residue(s) required for the propagation of feature annotation.</text>
</comment>
<dbReference type="RefSeq" id="WP_132548517.1">
    <property type="nucleotide sequence ID" value="NZ_SMAA01000005.1"/>
</dbReference>
<organism evidence="10 11">
    <name type="scientific">Pectinatus cerevisiiphilus</name>
    <dbReference type="NCBI Taxonomy" id="86956"/>
    <lineage>
        <taxon>Bacteria</taxon>
        <taxon>Bacillati</taxon>
        <taxon>Bacillota</taxon>
        <taxon>Negativicutes</taxon>
        <taxon>Selenomonadales</taxon>
        <taxon>Selenomonadaceae</taxon>
        <taxon>Pectinatus</taxon>
    </lineage>
</organism>
<evidence type="ECO:0000256" key="4">
    <source>
        <dbReference type="ARBA" id="ARBA00022597"/>
    </source>
</evidence>
<sequence>MRIKKSIERIPGGLMLVPLFLGALCHTFTPDAGKFFGSFTNGLITGTVPILSVWFFCMGAGINIKSTGIVLRKSGTIVITKILVAWCIGMLCTSFMPSGMIQTGFFAGLSTLAIVTSMDMTNGGLYASIMQQYGTKEEAGAFVLTSIESGPLVTMIILGSTGAAYFEPRLFVGAVLPFIIGFILGNLDPELRSFFGNASMTMIPFFGFALGNTIDLAVIQQTGLLGILLGLGVIVVTGIPLILADKFIGGGHGGAGLAASSSAGAAVTNPTIIAQMVPEFAPIAAAATALVATSVVVTSIVVPIITAAWCNHFNPANNKKKDEDAVSRLA</sequence>
<dbReference type="Proteomes" id="UP000295188">
    <property type="component" value="Unassembled WGS sequence"/>
</dbReference>
<dbReference type="OrthoDB" id="2833at2"/>
<keyword evidence="7 9" id="KW-1133">Transmembrane helix</keyword>
<dbReference type="HAMAP" id="MF_00070">
    <property type="entry name" value="KdgT"/>
    <property type="match status" value="1"/>
</dbReference>
<evidence type="ECO:0000256" key="5">
    <source>
        <dbReference type="ARBA" id="ARBA00022692"/>
    </source>
</evidence>
<feature type="transmembrane region" description="Helical" evidence="9">
    <location>
        <begin position="283"/>
        <end position="310"/>
    </location>
</feature>
<feature type="transmembrane region" description="Helical" evidence="9">
    <location>
        <begin position="194"/>
        <end position="211"/>
    </location>
</feature>
<dbReference type="InterPro" id="IPR018395">
    <property type="entry name" value="2keto-3dGluconate_permease_sub"/>
</dbReference>
<feature type="transmembrane region" description="Helical" evidence="9">
    <location>
        <begin position="139"/>
        <end position="158"/>
    </location>
</feature>
<keyword evidence="11" id="KW-1185">Reference proteome</keyword>
<evidence type="ECO:0000313" key="11">
    <source>
        <dbReference type="Proteomes" id="UP000295188"/>
    </source>
</evidence>
<keyword evidence="4 9" id="KW-0762">Sugar transport</keyword>
<comment type="function">
    <text evidence="9">Catalyzes the proton-dependent uptake of 2-keto-3-deoxygluconate (KDG) into the cell.</text>
</comment>
<keyword evidence="3 9" id="KW-1003">Cell membrane</keyword>
<dbReference type="InterPro" id="IPR004684">
    <property type="entry name" value="2keto-3dGluconate_permease"/>
</dbReference>
<dbReference type="EMBL" id="SMAA01000005">
    <property type="protein sequence ID" value="TCS80117.1"/>
    <property type="molecule type" value="Genomic_DNA"/>
</dbReference>
<keyword evidence="8 9" id="KW-0472">Membrane</keyword>
<dbReference type="NCBIfam" id="TIGR00793">
    <property type="entry name" value="kdgT"/>
    <property type="match status" value="1"/>
</dbReference>
<keyword evidence="6 9" id="KW-0769">Symport</keyword>
<dbReference type="GO" id="GO:0015649">
    <property type="term" value="F:2-keto-3-deoxygluconate:proton symporter activity"/>
    <property type="evidence" value="ECO:0007669"/>
    <property type="project" value="UniProtKB-UniRule"/>
</dbReference>
<evidence type="ECO:0000256" key="6">
    <source>
        <dbReference type="ARBA" id="ARBA00022847"/>
    </source>
</evidence>
<keyword evidence="2 9" id="KW-0813">Transport</keyword>
<proteinExistence type="inferred from homology"/>
<evidence type="ECO:0000256" key="7">
    <source>
        <dbReference type="ARBA" id="ARBA00022989"/>
    </source>
</evidence>
<evidence type="ECO:0000256" key="2">
    <source>
        <dbReference type="ARBA" id="ARBA00022448"/>
    </source>
</evidence>